<organism evidence="1 2">
    <name type="scientific">Natronosalvus hydrolyticus</name>
    <dbReference type="NCBI Taxonomy" id="2979988"/>
    <lineage>
        <taxon>Archaea</taxon>
        <taxon>Methanobacteriati</taxon>
        <taxon>Methanobacteriota</taxon>
        <taxon>Stenosarchaea group</taxon>
        <taxon>Halobacteria</taxon>
        <taxon>Halobacteriales</taxon>
        <taxon>Natrialbaceae</taxon>
        <taxon>Natronosalvus</taxon>
    </lineage>
</organism>
<gene>
    <name evidence="1" type="ORF">OB919_15695</name>
</gene>
<evidence type="ECO:0000313" key="2">
    <source>
        <dbReference type="Proteomes" id="UP001321047"/>
    </source>
</evidence>
<proteinExistence type="predicted"/>
<reference evidence="1 2" key="1">
    <citation type="submission" date="2022-09" db="EMBL/GenBank/DDBJ databases">
        <title>Enrichment on poylsaccharides allowed isolation of novel metabolic and taxonomic groups of Haloarchaea.</title>
        <authorList>
            <person name="Sorokin D.Y."/>
            <person name="Elcheninov A.G."/>
            <person name="Khizhniak T.V."/>
            <person name="Kolganova T.V."/>
            <person name="Kublanov I.V."/>
        </authorList>
    </citation>
    <scope>NUCLEOTIDE SEQUENCE [LARGE SCALE GENOMIC DNA]</scope>
    <source>
        <strain evidence="1 2">AArc-curdl1</strain>
    </source>
</reference>
<dbReference type="GeneID" id="73908102"/>
<name>A0AAP2Z9Y8_9EURY</name>
<dbReference type="AlphaFoldDB" id="A0AAP2Z9Y8"/>
<evidence type="ECO:0000313" key="1">
    <source>
        <dbReference type="EMBL" id="MCU4753407.1"/>
    </source>
</evidence>
<dbReference type="Proteomes" id="UP001321047">
    <property type="component" value="Unassembled WGS sequence"/>
</dbReference>
<dbReference type="RefSeq" id="WP_256530391.1">
    <property type="nucleotide sequence ID" value="NZ_JAOPJZ010000016.1"/>
</dbReference>
<dbReference type="EMBL" id="JAOPJZ010000016">
    <property type="protein sequence ID" value="MCU4753407.1"/>
    <property type="molecule type" value="Genomic_DNA"/>
</dbReference>
<sequence>MRCDNCQEHGGRAYVLKTYVERGGEQTIDLEFCSATCLREWT</sequence>
<keyword evidence="2" id="KW-1185">Reference proteome</keyword>
<accession>A0AAP2Z9Y8</accession>
<comment type="caution">
    <text evidence="1">The sequence shown here is derived from an EMBL/GenBank/DDBJ whole genome shotgun (WGS) entry which is preliminary data.</text>
</comment>
<protein>
    <submittedName>
        <fullName evidence="1">Uncharacterized protein</fullName>
    </submittedName>
</protein>